<reference evidence="5" key="1">
    <citation type="submission" date="2016-01" db="EMBL/GenBank/DDBJ databases">
        <authorList>
            <person name="Regsiter A."/>
            <person name="william w."/>
        </authorList>
    </citation>
    <scope>NUCLEOTIDE SEQUENCE</scope>
    <source>
        <strain evidence="5">NCPPB 1641</strain>
    </source>
</reference>
<evidence type="ECO:0000256" key="3">
    <source>
        <dbReference type="ARBA" id="ARBA00023163"/>
    </source>
</evidence>
<dbReference type="Pfam" id="PF07729">
    <property type="entry name" value="FCD"/>
    <property type="match status" value="1"/>
</dbReference>
<dbReference type="InterPro" id="IPR011711">
    <property type="entry name" value="GntR_C"/>
</dbReference>
<accession>A0A1S7U7C0</accession>
<protein>
    <recommendedName>
        <fullName evidence="4">GntR C-terminal domain-containing protein</fullName>
    </recommendedName>
</protein>
<dbReference type="InterPro" id="IPR008920">
    <property type="entry name" value="TF_FadR/GntR_C"/>
</dbReference>
<comment type="caution">
    <text evidence="5">The sequence shown here is derived from an EMBL/GenBank/DDBJ whole genome shotgun (WGS) entry which is preliminary data.</text>
</comment>
<keyword evidence="2" id="KW-0238">DNA-binding</keyword>
<dbReference type="EMBL" id="FCNP01000048">
    <property type="protein sequence ID" value="CVI62810.1"/>
    <property type="molecule type" value="Genomic_DNA"/>
</dbReference>
<evidence type="ECO:0000313" key="6">
    <source>
        <dbReference type="Proteomes" id="UP000192140"/>
    </source>
</evidence>
<dbReference type="GO" id="GO:0003677">
    <property type="term" value="F:DNA binding"/>
    <property type="evidence" value="ECO:0007669"/>
    <property type="project" value="UniProtKB-KW"/>
</dbReference>
<evidence type="ECO:0000256" key="2">
    <source>
        <dbReference type="ARBA" id="ARBA00023125"/>
    </source>
</evidence>
<proteinExistence type="predicted"/>
<dbReference type="AlphaFoldDB" id="A0A1S7U7C0"/>
<gene>
    <name evidence="5" type="ORF">AGR7A_pAt10117</name>
</gene>
<evidence type="ECO:0000313" key="5">
    <source>
        <dbReference type="EMBL" id="CVI62810.1"/>
    </source>
</evidence>
<evidence type="ECO:0000256" key="1">
    <source>
        <dbReference type="ARBA" id="ARBA00023015"/>
    </source>
</evidence>
<keyword evidence="1" id="KW-0805">Transcription regulation</keyword>
<feature type="domain" description="GntR C-terminal" evidence="4">
    <location>
        <begin position="43"/>
        <end position="88"/>
    </location>
</feature>
<dbReference type="RefSeq" id="WP_223215703.1">
    <property type="nucleotide sequence ID" value="NZ_LT009777.1"/>
</dbReference>
<keyword evidence="6" id="KW-1185">Reference proteome</keyword>
<sequence>MSADIAVATPKTKNAEQKLPMVDTPRYRSGLVRSAFLIFFSGSSYRYVRVLLSSLDYDQQSQDEHRALLKPCRDRDIDAASAILQRHLLEGSRKLSAAAQSS</sequence>
<organism evidence="5 6">
    <name type="scientific">Agrobacterium deltaense NCPPB 1641</name>
    <dbReference type="NCBI Taxonomy" id="1183425"/>
    <lineage>
        <taxon>Bacteria</taxon>
        <taxon>Pseudomonadati</taxon>
        <taxon>Pseudomonadota</taxon>
        <taxon>Alphaproteobacteria</taxon>
        <taxon>Hyphomicrobiales</taxon>
        <taxon>Rhizobiaceae</taxon>
        <taxon>Rhizobium/Agrobacterium group</taxon>
        <taxon>Agrobacterium</taxon>
    </lineage>
</organism>
<evidence type="ECO:0000259" key="4">
    <source>
        <dbReference type="Pfam" id="PF07729"/>
    </source>
</evidence>
<dbReference type="SUPFAM" id="SSF48008">
    <property type="entry name" value="GntR ligand-binding domain-like"/>
    <property type="match status" value="1"/>
</dbReference>
<dbReference type="Proteomes" id="UP000192140">
    <property type="component" value="Unassembled WGS sequence"/>
</dbReference>
<dbReference type="Gene3D" id="1.20.120.530">
    <property type="entry name" value="GntR ligand-binding domain-like"/>
    <property type="match status" value="1"/>
</dbReference>
<keyword evidence="3" id="KW-0804">Transcription</keyword>
<name>A0A1S7U7C0_9HYPH</name>